<gene>
    <name evidence="5" type="ORF">RB624_28495</name>
</gene>
<dbReference type="Pfam" id="PF17482">
    <property type="entry name" value="Phage_sheath_1C"/>
    <property type="match status" value="1"/>
</dbReference>
<evidence type="ECO:0000256" key="1">
    <source>
        <dbReference type="ARBA" id="ARBA00008005"/>
    </source>
</evidence>
<feature type="domain" description="Tail sheath protein C-terminal" evidence="4">
    <location>
        <begin position="438"/>
        <end position="542"/>
    </location>
</feature>
<proteinExistence type="inferred from homology"/>
<evidence type="ECO:0000313" key="5">
    <source>
        <dbReference type="EMBL" id="MDQ4629839.1"/>
    </source>
</evidence>
<dbReference type="InterPro" id="IPR020287">
    <property type="entry name" value="Tail_sheath_C"/>
</dbReference>
<dbReference type="PANTHER" id="PTHR35861">
    <property type="match status" value="1"/>
</dbReference>
<name>A0ABU0Y227_9BURK</name>
<dbReference type="Proteomes" id="UP001237592">
    <property type="component" value="Unassembled WGS sequence"/>
</dbReference>
<dbReference type="Gene3D" id="3.40.50.11780">
    <property type="match status" value="2"/>
</dbReference>
<feature type="compositionally biased region" description="Pro residues" evidence="2">
    <location>
        <begin position="227"/>
        <end position="236"/>
    </location>
</feature>
<dbReference type="InterPro" id="IPR035089">
    <property type="entry name" value="Phage_sheath_subtilisin"/>
</dbReference>
<dbReference type="Pfam" id="PF04984">
    <property type="entry name" value="Phage_sheath_1"/>
    <property type="match status" value="1"/>
</dbReference>
<feature type="domain" description="Tail sheath protein subtilisin-like" evidence="3">
    <location>
        <begin position="301"/>
        <end position="435"/>
    </location>
</feature>
<sequence>MATYNHPGIYIQEVPGTRSIQGASTSTPAFVGVTETGPYMQPILLTSWAAYQRTFGQLAWYAMVSWSVYEFFNEGGAACYVVRASDKASAKCASAKQPLAVTAVTPGPWGNAISIMISNASATDPSITPAPTTPVFNVTVLVAAALMGTPAAPVVATMPNLLLQQYIVQNSLSPQTFGTASYYVLEQFNGFTANSMINEANKPSALATQINANSMFIRVAVNSTASPTPPVRPPNGGPTALSNGGNPNYDLTDATKLLDKVQGLSLLSVPDTVTATDNSGKQSLALQGTLINAGLMFCIDKRNLFYVIDPPFGQSVQDILSFKSGQGQAPKGNPNALNSDFGALYYPWVYIYNPIAGANVPIPPSGPVLGRYAYTDINVGVFKSPAGVNDGALMSAVLLDQALTDADQDLLNPEGINAVRNFINYGNVIWGARTLALNTEWTYVSVRRLFIYVEQSLRQSLMWVVFEPNDQQLWSSISRDVSAFLTTLWQQGGLFGATAAEAFFVTCDESNNPLETRMLGQLYIDIGLAAVYPAEFVILRLTQKTSAPDSGS</sequence>
<evidence type="ECO:0000259" key="4">
    <source>
        <dbReference type="Pfam" id="PF17482"/>
    </source>
</evidence>
<evidence type="ECO:0000256" key="2">
    <source>
        <dbReference type="SAM" id="MobiDB-lite"/>
    </source>
</evidence>
<accession>A0ABU0Y227</accession>
<dbReference type="EMBL" id="JAVFKP010000018">
    <property type="protein sequence ID" value="MDQ4629839.1"/>
    <property type="molecule type" value="Genomic_DNA"/>
</dbReference>
<organism evidence="5 6">
    <name type="scientific">Janthinobacterium lividum</name>
    <dbReference type="NCBI Taxonomy" id="29581"/>
    <lineage>
        <taxon>Bacteria</taxon>
        <taxon>Pseudomonadati</taxon>
        <taxon>Pseudomonadota</taxon>
        <taxon>Betaproteobacteria</taxon>
        <taxon>Burkholderiales</taxon>
        <taxon>Oxalobacteraceae</taxon>
        <taxon>Janthinobacterium</taxon>
    </lineage>
</organism>
<comment type="similarity">
    <text evidence="1">Belongs to the myoviridae tail sheath protein family.</text>
</comment>
<evidence type="ECO:0000313" key="6">
    <source>
        <dbReference type="Proteomes" id="UP001237592"/>
    </source>
</evidence>
<dbReference type="PANTHER" id="PTHR35861:SF1">
    <property type="entry name" value="PHAGE TAIL SHEATH PROTEIN"/>
    <property type="match status" value="1"/>
</dbReference>
<dbReference type="RefSeq" id="WP_307780790.1">
    <property type="nucleotide sequence ID" value="NZ_JAVFKP010000018.1"/>
</dbReference>
<evidence type="ECO:0000259" key="3">
    <source>
        <dbReference type="Pfam" id="PF04984"/>
    </source>
</evidence>
<protein>
    <submittedName>
        <fullName evidence="5">Phage tail sheath subtilisin-like domain-containing protein</fullName>
    </submittedName>
</protein>
<comment type="caution">
    <text evidence="5">The sequence shown here is derived from an EMBL/GenBank/DDBJ whole genome shotgun (WGS) entry which is preliminary data.</text>
</comment>
<keyword evidence="6" id="KW-1185">Reference proteome</keyword>
<feature type="region of interest" description="Disordered" evidence="2">
    <location>
        <begin position="225"/>
        <end position="248"/>
    </location>
</feature>
<reference evidence="5 6" key="1">
    <citation type="submission" date="2023-08" db="EMBL/GenBank/DDBJ databases">
        <title>Draft genome sequence of Janthinobacterium lividum.</title>
        <authorList>
            <person name="Chun B.H."/>
            <person name="Lee Y."/>
        </authorList>
    </citation>
    <scope>NUCLEOTIDE SEQUENCE [LARGE SCALE GENOMIC DNA]</scope>
    <source>
        <strain evidence="5 6">AMJK</strain>
    </source>
</reference>
<dbReference type="InterPro" id="IPR052042">
    <property type="entry name" value="Tail_sheath_structural"/>
</dbReference>